<evidence type="ECO:0000313" key="2">
    <source>
        <dbReference type="EMBL" id="GMS92231.1"/>
    </source>
</evidence>
<comment type="caution">
    <text evidence="2">The sequence shown here is derived from an EMBL/GenBank/DDBJ whole genome shotgun (WGS) entry which is preliminary data.</text>
</comment>
<evidence type="ECO:0008006" key="4">
    <source>
        <dbReference type="Google" id="ProtNLM"/>
    </source>
</evidence>
<protein>
    <recommendedName>
        <fullName evidence="4">G protein-coupled receptor</fullName>
    </recommendedName>
</protein>
<evidence type="ECO:0000256" key="1">
    <source>
        <dbReference type="SAM" id="Phobius"/>
    </source>
</evidence>
<feature type="non-terminal residue" evidence="2">
    <location>
        <position position="67"/>
    </location>
</feature>
<keyword evidence="1" id="KW-0812">Transmembrane</keyword>
<sequence length="67" mass="7611">QRTQTIYLSVFAILVGSITIILKSLSIALFSFNRELRNKYILFMALDFVRRCLISVSTPSPPPSYSI</sequence>
<keyword evidence="3" id="KW-1185">Reference proteome</keyword>
<feature type="non-terminal residue" evidence="2">
    <location>
        <position position="1"/>
    </location>
</feature>
<reference evidence="2" key="1">
    <citation type="submission" date="2023-10" db="EMBL/GenBank/DDBJ databases">
        <title>Genome assembly of Pristionchus species.</title>
        <authorList>
            <person name="Yoshida K."/>
            <person name="Sommer R.J."/>
        </authorList>
    </citation>
    <scope>NUCLEOTIDE SEQUENCE</scope>
    <source>
        <strain evidence="2">RS0144</strain>
    </source>
</reference>
<evidence type="ECO:0000313" key="3">
    <source>
        <dbReference type="Proteomes" id="UP001432027"/>
    </source>
</evidence>
<proteinExistence type="predicted"/>
<dbReference type="EMBL" id="BTSX01000004">
    <property type="protein sequence ID" value="GMS92231.1"/>
    <property type="molecule type" value="Genomic_DNA"/>
</dbReference>
<keyword evidence="1" id="KW-0472">Membrane</keyword>
<accession>A0AAV5T9H8</accession>
<name>A0AAV5T9H8_9BILA</name>
<keyword evidence="1" id="KW-1133">Transmembrane helix</keyword>
<organism evidence="2 3">
    <name type="scientific">Pristionchus entomophagus</name>
    <dbReference type="NCBI Taxonomy" id="358040"/>
    <lineage>
        <taxon>Eukaryota</taxon>
        <taxon>Metazoa</taxon>
        <taxon>Ecdysozoa</taxon>
        <taxon>Nematoda</taxon>
        <taxon>Chromadorea</taxon>
        <taxon>Rhabditida</taxon>
        <taxon>Rhabditina</taxon>
        <taxon>Diplogasteromorpha</taxon>
        <taxon>Diplogasteroidea</taxon>
        <taxon>Neodiplogasteridae</taxon>
        <taxon>Pristionchus</taxon>
    </lineage>
</organism>
<feature type="transmembrane region" description="Helical" evidence="1">
    <location>
        <begin position="6"/>
        <end position="32"/>
    </location>
</feature>
<gene>
    <name evidence="2" type="ORF">PENTCL1PPCAC_14406</name>
</gene>
<dbReference type="Proteomes" id="UP001432027">
    <property type="component" value="Unassembled WGS sequence"/>
</dbReference>
<dbReference type="AlphaFoldDB" id="A0AAV5T9H8"/>